<proteinExistence type="predicted"/>
<name>A0A940SJX8_9BACI</name>
<dbReference type="PANTHER" id="PTHR41263:SF1">
    <property type="entry name" value="ASPARTYL-PHOSPHATE PHOSPHATASE YISI"/>
    <property type="match status" value="1"/>
</dbReference>
<dbReference type="AlphaFoldDB" id="A0A940SJX8"/>
<evidence type="ECO:0000313" key="2">
    <source>
        <dbReference type="Proteomes" id="UP000682134"/>
    </source>
</evidence>
<dbReference type="SUPFAM" id="SSF140500">
    <property type="entry name" value="BAS1536-like"/>
    <property type="match status" value="1"/>
</dbReference>
<gene>
    <name evidence="1" type="ORF">J5Y03_05710</name>
</gene>
<evidence type="ECO:0000313" key="1">
    <source>
        <dbReference type="EMBL" id="MBP0724683.1"/>
    </source>
</evidence>
<dbReference type="Gene3D" id="4.10.280.10">
    <property type="entry name" value="Helix-loop-helix DNA-binding domain"/>
    <property type="match status" value="1"/>
</dbReference>
<dbReference type="Proteomes" id="UP000682134">
    <property type="component" value="Unassembled WGS sequence"/>
</dbReference>
<dbReference type="Pfam" id="PF09388">
    <property type="entry name" value="SpoOE-like"/>
    <property type="match status" value="1"/>
</dbReference>
<dbReference type="InterPro" id="IPR037208">
    <property type="entry name" value="Spo0E-like_sf"/>
</dbReference>
<dbReference type="InterPro" id="IPR036638">
    <property type="entry name" value="HLH_DNA-bd_sf"/>
</dbReference>
<dbReference type="PANTHER" id="PTHR41263">
    <property type="entry name" value="ASPARTYL-PHOSPHATE PHOSPHATASE YISI"/>
    <property type="match status" value="1"/>
</dbReference>
<organism evidence="1 2">
    <name type="scientific">Gottfriedia endophytica</name>
    <dbReference type="NCBI Taxonomy" id="2820819"/>
    <lineage>
        <taxon>Bacteria</taxon>
        <taxon>Bacillati</taxon>
        <taxon>Bacillota</taxon>
        <taxon>Bacilli</taxon>
        <taxon>Bacillales</taxon>
        <taxon>Bacillaceae</taxon>
        <taxon>Gottfriedia</taxon>
    </lineage>
</organism>
<dbReference type="GO" id="GO:0046983">
    <property type="term" value="F:protein dimerization activity"/>
    <property type="evidence" value="ECO:0007669"/>
    <property type="project" value="InterPro"/>
</dbReference>
<dbReference type="InterPro" id="IPR018540">
    <property type="entry name" value="Spo0E-like"/>
</dbReference>
<keyword evidence="2" id="KW-1185">Reference proteome</keyword>
<dbReference type="GO" id="GO:0043937">
    <property type="term" value="P:regulation of sporulation"/>
    <property type="evidence" value="ECO:0007669"/>
    <property type="project" value="InterPro"/>
</dbReference>
<comment type="caution">
    <text evidence="1">The sequence shown here is derived from an EMBL/GenBank/DDBJ whole genome shotgun (WGS) entry which is preliminary data.</text>
</comment>
<accession>A0A940SJX8</accession>
<protein>
    <submittedName>
        <fullName evidence="1">Aspartyl-phosphate phosphatase Spo0E family protein</fullName>
    </submittedName>
</protein>
<reference evidence="1" key="1">
    <citation type="submission" date="2021-04" db="EMBL/GenBank/DDBJ databases">
        <title>Genome seq and assembly of Bacillus sp.</title>
        <authorList>
            <person name="Chhetri G."/>
        </authorList>
    </citation>
    <scope>NUCLEOTIDE SEQUENCE</scope>
    <source>
        <strain evidence="1">RG28</strain>
    </source>
</reference>
<sequence length="66" mass="7854">MMMDDSQLRELLISISLKRDEMIYYAETSGLSEKKTVEISQELDNLIVHYQKETLSVKNKAYYYKK</sequence>
<dbReference type="InterPro" id="IPR053028">
    <property type="entry name" value="Spo0E-like_phosphatase"/>
</dbReference>
<dbReference type="EMBL" id="JAGIYQ010000003">
    <property type="protein sequence ID" value="MBP0724683.1"/>
    <property type="molecule type" value="Genomic_DNA"/>
</dbReference>